<dbReference type="SUPFAM" id="SSF63825">
    <property type="entry name" value="YWTD domain"/>
    <property type="match status" value="1"/>
</dbReference>
<comment type="similarity">
    <text evidence="1">Belongs to the cycloisomerase 2 family.</text>
</comment>
<dbReference type="Pfam" id="PF10282">
    <property type="entry name" value="Lactonase"/>
    <property type="match status" value="1"/>
</dbReference>
<dbReference type="PANTHER" id="PTHR30344:SF1">
    <property type="entry name" value="6-PHOSPHOGLUCONOLACTONASE"/>
    <property type="match status" value="1"/>
</dbReference>
<dbReference type="GO" id="GO:0006006">
    <property type="term" value="P:glucose metabolic process"/>
    <property type="evidence" value="ECO:0007669"/>
    <property type="project" value="UniProtKB-KW"/>
</dbReference>
<evidence type="ECO:0000256" key="2">
    <source>
        <dbReference type="ARBA" id="ARBA00022526"/>
    </source>
</evidence>
<evidence type="ECO:0000313" key="4">
    <source>
        <dbReference type="Proteomes" id="UP000315369"/>
    </source>
</evidence>
<dbReference type="Gene3D" id="2.130.10.10">
    <property type="entry name" value="YVTN repeat-like/Quinoprotein amine dehydrogenase"/>
    <property type="match status" value="1"/>
</dbReference>
<accession>A0A540WST3</accession>
<gene>
    <name evidence="3" type="ORF">FJV41_31050</name>
</gene>
<dbReference type="PANTHER" id="PTHR30344">
    <property type="entry name" value="6-PHOSPHOGLUCONOLACTONASE-RELATED"/>
    <property type="match status" value="1"/>
</dbReference>
<proteinExistence type="inferred from homology"/>
<name>A0A540WST3_9BACT</name>
<comment type="caution">
    <text evidence="3">The sequence shown here is derived from an EMBL/GenBank/DDBJ whole genome shotgun (WGS) entry which is preliminary data.</text>
</comment>
<dbReference type="InterPro" id="IPR045392">
    <property type="entry name" value="DUF6519"/>
</dbReference>
<evidence type="ECO:0000313" key="3">
    <source>
        <dbReference type="EMBL" id="TQF12049.1"/>
    </source>
</evidence>
<dbReference type="InterPro" id="IPR050282">
    <property type="entry name" value="Cycloisomerase_2"/>
</dbReference>
<dbReference type="Pfam" id="PF20129">
    <property type="entry name" value="DUF6519"/>
    <property type="match status" value="2"/>
</dbReference>
<keyword evidence="2" id="KW-0119">Carbohydrate metabolism</keyword>
<dbReference type="EMBL" id="VIFM01000157">
    <property type="protein sequence ID" value="TQF12049.1"/>
    <property type="molecule type" value="Genomic_DNA"/>
</dbReference>
<dbReference type="Proteomes" id="UP000315369">
    <property type="component" value="Unassembled WGS sequence"/>
</dbReference>
<protein>
    <submittedName>
        <fullName evidence="3">Beta-propeller fold lactonase family protein</fullName>
    </submittedName>
</protein>
<dbReference type="RefSeq" id="WP_141646210.1">
    <property type="nucleotide sequence ID" value="NZ_VIFM01000157.1"/>
</dbReference>
<sequence length="1358" mass="147959">MKGDFSRNTFRPAKHYSGVRMQQGRVQLDADWNEHVDIQRYLDETTWRDIIGSSGTPQEPGTPADQTGFAVVLIEGQLLVRRGHYYVDGILCENEQEQALGAQPDLPGVPLPEVNGRYLAFLDVWRRHVTALEDSELREVALGGPDTATRTRTVWQARMYPLTGDQASGPVEAVPCHTFGTPEWTPAELTSTGTLAARGEPEQVSDNPCIVAAEAGYRRLENQLYRVEVHRANTSGGRATFKWSRDNGILYTRVESVDVDDRLLVVAEPGKDGYRRFQPNQWLELTNEARVLRGEPGELVRVEAVTGNRITIDTATWPVTLPSGALTVRGWDTVGTTGTVEVIPAADPTSPDSGWIPLESGVQVRFTAGHYRTGDYWLIPARTVTRSVLWPQRAGVPTFESAHGIRHHYCALAVMERTNLGWTVHDCRKLFAPLTEHKTLVYAGGDGQEVMPTRAPAPPARLARPLRAGVFNGRIPVEGARVQFSVVTSEGNGTLEDVSRPANTGTTIVVYTDVSGIAEAWWTPQIDGWQTVDHPRHSQVVEARLLDHGNEEVHAPLRYSASLSVASKVAYAPDTAQEILNETHTVQEALDTLSRQLVLTYEGGDGQEAMPGEVLPRPLRVGVARHQRRAANQTVRFRVLGDARGEYNGVRLAGSGNPWTESIIVPTDADGIVQVEWLPNQNDATQQVEARLLVADGGGNLREVHLPLVFTARLSRADRVAYQPGGCQTLFSADTVQEALDTLCRQRTFLYLGGDGQQAHSGDVLPTPLIVAVMTGENPVANAIVHFRLVQPQDGARLRSLDGALEGPSLLIRTDAQGIAAVRWVISRAEAQQVTAVLVEDAQQPTRLPPIVFSARPGLESGEEASVHVARVELAANPQFVLENDGLLGFDPFGLFRQGIRIICTEELAPFLAPSGAPLPLPPPVVTLSLDVVYPLTTPDVTYWTQQMGRAPGFVGHQTFHMRGEARIFGTDIVWVPLLESYRWMDLLRSYNIDNFNNARMLAKLRVQGGFIHSRDGFRVLDGEVISQSLQRRFAIGYPNRGDGRQGGDFELWFWIQCFAGSPPSPFPGQGGSQVLPASTLESRFTSGLEQPWGLARDAKHQELLVADTSASAVVRFSLAEQEATRTVGTLREGVEQPTALVLDPARDELYVANGGGDSVAVFRRDDKGEFQSARVLSGRKTGLSGPLGLALDVKQHRLFVAGSGKAQVTGLTAASKTGRGAFLSLFDMTAEGDTAPLARWTGEQLKLNRASGLALDVTHQELFVADYGADTVAVYSVEALLAGKENVKPLRLLHGKATELDQPTGVSLDAAGEELRVANARSGTITVYRRDAHGDAAPLRTVEAPAKPHKGPRAVLP</sequence>
<dbReference type="InterPro" id="IPR019405">
    <property type="entry name" value="Lactonase_7-beta_prop"/>
</dbReference>
<keyword evidence="4" id="KW-1185">Reference proteome</keyword>
<reference evidence="3 4" key="1">
    <citation type="submission" date="2019-06" db="EMBL/GenBank/DDBJ databases">
        <authorList>
            <person name="Livingstone P."/>
            <person name="Whitworth D."/>
        </authorList>
    </citation>
    <scope>NUCLEOTIDE SEQUENCE [LARGE SCALE GENOMIC DNA]</scope>
    <source>
        <strain evidence="3 4">AM401</strain>
    </source>
</reference>
<dbReference type="GO" id="GO:0017057">
    <property type="term" value="F:6-phosphogluconolactonase activity"/>
    <property type="evidence" value="ECO:0007669"/>
    <property type="project" value="TreeGrafter"/>
</dbReference>
<dbReference type="OrthoDB" id="134981at2"/>
<keyword evidence="2" id="KW-0313">Glucose metabolism</keyword>
<dbReference type="InterPro" id="IPR015943">
    <property type="entry name" value="WD40/YVTN_repeat-like_dom_sf"/>
</dbReference>
<organism evidence="3 4">
    <name type="scientific">Myxococcus llanfairpwllgwyngyllgogerychwyrndrobwllllantysiliogogogochensis</name>
    <dbReference type="NCBI Taxonomy" id="2590453"/>
    <lineage>
        <taxon>Bacteria</taxon>
        <taxon>Pseudomonadati</taxon>
        <taxon>Myxococcota</taxon>
        <taxon>Myxococcia</taxon>
        <taxon>Myxococcales</taxon>
        <taxon>Cystobacterineae</taxon>
        <taxon>Myxococcaceae</taxon>
        <taxon>Myxococcus</taxon>
    </lineage>
</organism>
<evidence type="ECO:0000256" key="1">
    <source>
        <dbReference type="ARBA" id="ARBA00005564"/>
    </source>
</evidence>